<dbReference type="InterPro" id="IPR040079">
    <property type="entry name" value="Glutathione_S-Trfase"/>
</dbReference>
<dbReference type="OrthoDB" id="414243at2759"/>
<dbReference type="InterPro" id="IPR036282">
    <property type="entry name" value="Glutathione-S-Trfase_C_sf"/>
</dbReference>
<evidence type="ECO:0008006" key="5">
    <source>
        <dbReference type="Google" id="ProtNLM"/>
    </source>
</evidence>
<dbReference type="PROSITE" id="PS50405">
    <property type="entry name" value="GST_CTER"/>
    <property type="match status" value="1"/>
</dbReference>
<dbReference type="SFLD" id="SFLDS00019">
    <property type="entry name" value="Glutathione_Transferase_(cytos"/>
    <property type="match status" value="1"/>
</dbReference>
<organism evidence="3 4">
    <name type="scientific">Mycoemilia scoparia</name>
    <dbReference type="NCBI Taxonomy" id="417184"/>
    <lineage>
        <taxon>Eukaryota</taxon>
        <taxon>Fungi</taxon>
        <taxon>Fungi incertae sedis</taxon>
        <taxon>Zoopagomycota</taxon>
        <taxon>Kickxellomycotina</taxon>
        <taxon>Kickxellomycetes</taxon>
        <taxon>Kickxellales</taxon>
        <taxon>Kickxellaceae</taxon>
        <taxon>Mycoemilia</taxon>
    </lineage>
</organism>
<feature type="domain" description="GST N-terminal" evidence="1">
    <location>
        <begin position="5"/>
        <end position="84"/>
    </location>
</feature>
<dbReference type="InterPro" id="IPR010987">
    <property type="entry name" value="Glutathione-S-Trfase_C-like"/>
</dbReference>
<dbReference type="InterPro" id="IPR004045">
    <property type="entry name" value="Glutathione_S-Trfase_N"/>
</dbReference>
<gene>
    <name evidence="3" type="ORF">H4219_005007</name>
</gene>
<keyword evidence="4" id="KW-1185">Reference proteome</keyword>
<sequence>MSTSPSYELIYFNVPGLGEASRIILNLAGAKWKETNPEWPAFKPSTPFERLPVLIERSGGTEDFVLSESEVIERYLARKYGFISSDDPKLAAKQEQVRAQFSDARALATEVFHHKNETHRQRLEDQIKLIVRKHEELLEKNGSNGHYFGDKLTYPDIVAYVIINSLRIYKFDVHVNEENAPRLNKLYKLVEKAIAEVAAKKQ</sequence>
<dbReference type="GO" id="GO:0006749">
    <property type="term" value="P:glutathione metabolic process"/>
    <property type="evidence" value="ECO:0007669"/>
    <property type="project" value="TreeGrafter"/>
</dbReference>
<dbReference type="Pfam" id="PF14497">
    <property type="entry name" value="GST_C_3"/>
    <property type="match status" value="1"/>
</dbReference>
<evidence type="ECO:0000259" key="1">
    <source>
        <dbReference type="PROSITE" id="PS50404"/>
    </source>
</evidence>
<dbReference type="CDD" id="cd03039">
    <property type="entry name" value="GST_N_Sigma_like"/>
    <property type="match status" value="1"/>
</dbReference>
<dbReference type="Gene3D" id="1.20.1050.10">
    <property type="match status" value="1"/>
</dbReference>
<dbReference type="Pfam" id="PF02798">
    <property type="entry name" value="GST_N"/>
    <property type="match status" value="1"/>
</dbReference>
<dbReference type="Proteomes" id="UP001150538">
    <property type="component" value="Unassembled WGS sequence"/>
</dbReference>
<evidence type="ECO:0000313" key="3">
    <source>
        <dbReference type="EMBL" id="KAJ1913900.1"/>
    </source>
</evidence>
<protein>
    <recommendedName>
        <fullName evidence="5">Glutathione S-transferase</fullName>
    </recommendedName>
</protein>
<dbReference type="AlphaFoldDB" id="A0A9W7ZZ81"/>
<accession>A0A9W7ZZ81</accession>
<dbReference type="InterPro" id="IPR004046">
    <property type="entry name" value="GST_C"/>
</dbReference>
<evidence type="ECO:0000313" key="4">
    <source>
        <dbReference type="Proteomes" id="UP001150538"/>
    </source>
</evidence>
<dbReference type="InterPro" id="IPR050213">
    <property type="entry name" value="GST_superfamily"/>
</dbReference>
<dbReference type="SUPFAM" id="SSF47616">
    <property type="entry name" value="GST C-terminal domain-like"/>
    <property type="match status" value="1"/>
</dbReference>
<dbReference type="PANTHER" id="PTHR11571">
    <property type="entry name" value="GLUTATHIONE S-TRANSFERASE"/>
    <property type="match status" value="1"/>
</dbReference>
<proteinExistence type="predicted"/>
<comment type="caution">
    <text evidence="3">The sequence shown here is derived from an EMBL/GenBank/DDBJ whole genome shotgun (WGS) entry which is preliminary data.</text>
</comment>
<dbReference type="PROSITE" id="PS50404">
    <property type="entry name" value="GST_NTER"/>
    <property type="match status" value="1"/>
</dbReference>
<reference evidence="3" key="1">
    <citation type="submission" date="2022-07" db="EMBL/GenBank/DDBJ databases">
        <title>Phylogenomic reconstructions and comparative analyses of Kickxellomycotina fungi.</title>
        <authorList>
            <person name="Reynolds N.K."/>
            <person name="Stajich J.E."/>
            <person name="Barry K."/>
            <person name="Grigoriev I.V."/>
            <person name="Crous P."/>
            <person name="Smith M.E."/>
        </authorList>
    </citation>
    <scope>NUCLEOTIDE SEQUENCE</scope>
    <source>
        <strain evidence="3">NBRC 100468</strain>
    </source>
</reference>
<dbReference type="Gene3D" id="3.40.30.10">
    <property type="entry name" value="Glutaredoxin"/>
    <property type="match status" value="1"/>
</dbReference>
<feature type="domain" description="GST C-terminal" evidence="2">
    <location>
        <begin position="87"/>
        <end position="202"/>
    </location>
</feature>
<dbReference type="SUPFAM" id="SSF52833">
    <property type="entry name" value="Thioredoxin-like"/>
    <property type="match status" value="1"/>
</dbReference>
<dbReference type="InterPro" id="IPR036249">
    <property type="entry name" value="Thioredoxin-like_sf"/>
</dbReference>
<name>A0A9W7ZZ81_9FUNG</name>
<dbReference type="EMBL" id="JANBPU010000231">
    <property type="protein sequence ID" value="KAJ1913900.1"/>
    <property type="molecule type" value="Genomic_DNA"/>
</dbReference>
<dbReference type="GO" id="GO:0004364">
    <property type="term" value="F:glutathione transferase activity"/>
    <property type="evidence" value="ECO:0007669"/>
    <property type="project" value="TreeGrafter"/>
</dbReference>
<evidence type="ECO:0000259" key="2">
    <source>
        <dbReference type="PROSITE" id="PS50405"/>
    </source>
</evidence>